<name>A0A2S6IU29_9ACTN</name>
<evidence type="ECO:0000256" key="3">
    <source>
        <dbReference type="ARBA" id="ARBA00022676"/>
    </source>
</evidence>
<dbReference type="RefSeq" id="WP_104431908.1">
    <property type="nucleotide sequence ID" value="NZ_PTJD01000003.1"/>
</dbReference>
<comment type="caution">
    <text evidence="8">The sequence shown here is derived from an EMBL/GenBank/DDBJ whole genome shotgun (WGS) entry which is preliminary data.</text>
</comment>
<sequence>MSTVLTELPGATWRTVARVVLPADTDADALPLYVDYDHAVAAPASTETEAPTTGGTGQSAGAPAQFVSVPQESHAEDIRGRRGLVVRAGARASFATYFNAFPASYWRRWTSASAVRLRVLLEAEGTVTVYRSNARGLRQRVTSRAVAGGRPLELELSLASFGDGGWYWFDVSAGGQDTTLLEAEWQVTEPAGTRPRHDSPATLSIAVTTYNRPDFCLALLRSLAEAPDVREVLDEVLIMDQGDQLVQDQPGFAEVAEALGEQLRIVRQGNLGGSGGFARGMRETLRAGRSDYVLLLDDDIIVETEGILRALQFAASCRRPTIVGGHMFDMFDRSVLHSFGERVDLYRFFWGALPGLVERHDLGGRNLRATPWMHKRADVDYNGWWMCLIPVEVLREVGLSLPVFIKWDDAEYGLRAAEAGFPTVSLPGAAVWHVSWIDKDDSTDWQAYFHERNRIVAALLHSPYEHGGRIFRESVFTDVKHLISMQYSTEALRLMALEDVLAGPEHLLRTLPTRTAEVRALRKEFPDAKTSTDVDAFPAARRRKPPKKGKEPQSPNKFTLLPWAASVVARQLATAPAPEALQRPEGRLAAMDSTWWRLAHYDSAVVSTADGTAAAWYKRDPKRFRELLTKSAAAHRQLWQRWDELSKAYREQLPHFTSVEAWDTIFDASTISVERPGVRASVPAQQGGTTSPAGGGPRAVAGEGR</sequence>
<reference evidence="8 9" key="1">
    <citation type="submission" date="2018-02" db="EMBL/GenBank/DDBJ databases">
        <title>Genomic Encyclopedia of Archaeal and Bacterial Type Strains, Phase II (KMG-II): from individual species to whole genera.</title>
        <authorList>
            <person name="Goeker M."/>
        </authorList>
    </citation>
    <scope>NUCLEOTIDE SEQUENCE [LARGE SCALE GENOMIC DNA]</scope>
    <source>
        <strain evidence="8 9">DSM 22857</strain>
    </source>
</reference>
<comment type="pathway">
    <text evidence="1">Cell wall biogenesis; cell wall polysaccharide biosynthesis.</text>
</comment>
<gene>
    <name evidence="8" type="ORF">CLV92_103288</name>
</gene>
<organism evidence="8 9">
    <name type="scientific">Kineococcus xinjiangensis</name>
    <dbReference type="NCBI Taxonomy" id="512762"/>
    <lineage>
        <taxon>Bacteria</taxon>
        <taxon>Bacillati</taxon>
        <taxon>Actinomycetota</taxon>
        <taxon>Actinomycetes</taxon>
        <taxon>Kineosporiales</taxon>
        <taxon>Kineosporiaceae</taxon>
        <taxon>Kineococcus</taxon>
    </lineage>
</organism>
<dbReference type="Pfam" id="PF17994">
    <property type="entry name" value="Glft2_N"/>
    <property type="match status" value="1"/>
</dbReference>
<evidence type="ECO:0000313" key="9">
    <source>
        <dbReference type="Proteomes" id="UP000239485"/>
    </source>
</evidence>
<dbReference type="GO" id="GO:0016757">
    <property type="term" value="F:glycosyltransferase activity"/>
    <property type="evidence" value="ECO:0007669"/>
    <property type="project" value="UniProtKB-KW"/>
</dbReference>
<evidence type="ECO:0000313" key="8">
    <source>
        <dbReference type="EMBL" id="PPK97753.1"/>
    </source>
</evidence>
<feature type="compositionally biased region" description="Polar residues" evidence="5">
    <location>
        <begin position="683"/>
        <end position="692"/>
    </location>
</feature>
<evidence type="ECO:0000256" key="2">
    <source>
        <dbReference type="ARBA" id="ARBA00006739"/>
    </source>
</evidence>
<evidence type="ECO:0000256" key="1">
    <source>
        <dbReference type="ARBA" id="ARBA00004776"/>
    </source>
</evidence>
<dbReference type="Pfam" id="PF19320">
    <property type="entry name" value="GlfT2_domain3"/>
    <property type="match status" value="1"/>
</dbReference>
<keyword evidence="9" id="KW-1185">Reference proteome</keyword>
<dbReference type="SUPFAM" id="SSF53448">
    <property type="entry name" value="Nucleotide-diphospho-sugar transferases"/>
    <property type="match status" value="1"/>
</dbReference>
<evidence type="ECO:0000256" key="5">
    <source>
        <dbReference type="SAM" id="MobiDB-lite"/>
    </source>
</evidence>
<comment type="similarity">
    <text evidence="2">Belongs to the glycosyltransferase 2 family.</text>
</comment>
<feature type="domain" description="Galactofuranosyltransferase-2 C-terminal" evidence="7">
    <location>
        <begin position="471"/>
        <end position="667"/>
    </location>
</feature>
<feature type="domain" description="Galactofuranosyltransferase GlfT2 N-terminal" evidence="6">
    <location>
        <begin position="74"/>
        <end position="186"/>
    </location>
</feature>
<evidence type="ECO:0000259" key="7">
    <source>
        <dbReference type="Pfam" id="PF19320"/>
    </source>
</evidence>
<dbReference type="PANTHER" id="PTHR43179:SF12">
    <property type="entry name" value="GALACTOFURANOSYLTRANSFERASE GLFT2"/>
    <property type="match status" value="1"/>
</dbReference>
<dbReference type="OrthoDB" id="3225550at2"/>
<dbReference type="InterPro" id="IPR029044">
    <property type="entry name" value="Nucleotide-diphossugar_trans"/>
</dbReference>
<dbReference type="Gene3D" id="3.90.550.60">
    <property type="match status" value="1"/>
</dbReference>
<feature type="region of interest" description="Disordered" evidence="5">
    <location>
        <begin position="532"/>
        <end position="556"/>
    </location>
</feature>
<dbReference type="Pfam" id="PF13641">
    <property type="entry name" value="Glyco_tranf_2_3"/>
    <property type="match status" value="1"/>
</dbReference>
<proteinExistence type="inferred from homology"/>
<evidence type="ECO:0000256" key="4">
    <source>
        <dbReference type="ARBA" id="ARBA00022679"/>
    </source>
</evidence>
<dbReference type="PANTHER" id="PTHR43179">
    <property type="entry name" value="RHAMNOSYLTRANSFERASE WBBL"/>
    <property type="match status" value="1"/>
</dbReference>
<dbReference type="Proteomes" id="UP000239485">
    <property type="component" value="Unassembled WGS sequence"/>
</dbReference>
<feature type="region of interest" description="Disordered" evidence="5">
    <location>
        <begin position="681"/>
        <end position="705"/>
    </location>
</feature>
<dbReference type="InterPro" id="IPR045699">
    <property type="entry name" value="GlfT2_C"/>
</dbReference>
<protein>
    <submittedName>
        <fullName evidence="8">Galactofuranosylgalactofuranosylrhamnosyl-N-acetylglucosaminyl-diphospho-decaprenol beta-1,5/1,6-galactofuranosyltransferase</fullName>
    </submittedName>
</protein>
<dbReference type="EMBL" id="PTJD01000003">
    <property type="protein sequence ID" value="PPK97753.1"/>
    <property type="molecule type" value="Genomic_DNA"/>
</dbReference>
<dbReference type="AlphaFoldDB" id="A0A2S6IU29"/>
<accession>A0A2S6IU29</accession>
<keyword evidence="3" id="KW-0328">Glycosyltransferase</keyword>
<dbReference type="InterPro" id="IPR040492">
    <property type="entry name" value="GlfT2_N"/>
</dbReference>
<evidence type="ECO:0000259" key="6">
    <source>
        <dbReference type="Pfam" id="PF17994"/>
    </source>
</evidence>
<keyword evidence="4 8" id="KW-0808">Transferase</keyword>